<protein>
    <submittedName>
        <fullName evidence="4">Cytochrome b562</fullName>
    </submittedName>
</protein>
<accession>A0A366CU83</accession>
<dbReference type="GO" id="GO:0042597">
    <property type="term" value="C:periplasmic space"/>
    <property type="evidence" value="ECO:0007669"/>
    <property type="project" value="InterPro"/>
</dbReference>
<gene>
    <name evidence="4" type="ORF">DFP76_11210</name>
</gene>
<evidence type="ECO:0000256" key="1">
    <source>
        <dbReference type="ARBA" id="ARBA00005523"/>
    </source>
</evidence>
<comment type="similarity">
    <text evidence="1">Belongs to the cytochrome b562 family.</text>
</comment>
<dbReference type="GO" id="GO:0009055">
    <property type="term" value="F:electron transfer activity"/>
    <property type="evidence" value="ECO:0007669"/>
    <property type="project" value="InterPro"/>
</dbReference>
<dbReference type="RefSeq" id="WP_113875624.1">
    <property type="nucleotide sequence ID" value="NZ_QNRF01000012.1"/>
</dbReference>
<dbReference type="GO" id="GO:0022900">
    <property type="term" value="P:electron transport chain"/>
    <property type="evidence" value="ECO:0007669"/>
    <property type="project" value="InterPro"/>
</dbReference>
<keyword evidence="2 3" id="KW-0732">Signal</keyword>
<evidence type="ECO:0000313" key="4">
    <source>
        <dbReference type="EMBL" id="RBO79628.1"/>
    </source>
</evidence>
<keyword evidence="5" id="KW-1185">Reference proteome</keyword>
<evidence type="ECO:0000256" key="3">
    <source>
        <dbReference type="SAM" id="SignalP"/>
    </source>
</evidence>
<dbReference type="SUPFAM" id="SSF47175">
    <property type="entry name" value="Cytochromes"/>
    <property type="match status" value="1"/>
</dbReference>
<evidence type="ECO:0000256" key="2">
    <source>
        <dbReference type="ARBA" id="ARBA00022729"/>
    </source>
</evidence>
<dbReference type="GO" id="GO:0005506">
    <property type="term" value="F:iron ion binding"/>
    <property type="evidence" value="ECO:0007669"/>
    <property type="project" value="InterPro"/>
</dbReference>
<dbReference type="OrthoDB" id="6106480at2"/>
<reference evidence="4 5" key="1">
    <citation type="submission" date="2018-06" db="EMBL/GenBank/DDBJ databases">
        <title>Genomic Encyclopedia of Type Strains, Phase III (KMG-III): the genomes of soil and plant-associated and newly described type strains.</title>
        <authorList>
            <person name="Whitman W."/>
        </authorList>
    </citation>
    <scope>NUCLEOTIDE SEQUENCE [LARGE SCALE GENOMIC DNA]</scope>
    <source>
        <strain evidence="4 5">CECT 7732</strain>
    </source>
</reference>
<dbReference type="EMBL" id="QNRF01000012">
    <property type="protein sequence ID" value="RBO79628.1"/>
    <property type="molecule type" value="Genomic_DNA"/>
</dbReference>
<dbReference type="Proteomes" id="UP000252086">
    <property type="component" value="Unassembled WGS sequence"/>
</dbReference>
<dbReference type="InterPro" id="IPR009155">
    <property type="entry name" value="Cyt_b562"/>
</dbReference>
<dbReference type="AlphaFoldDB" id="A0A366CU83"/>
<comment type="caution">
    <text evidence="4">The sequence shown here is derived from an EMBL/GenBank/DDBJ whole genome shotgun (WGS) entry which is preliminary data.</text>
</comment>
<organism evidence="4 5">
    <name type="scientific">Marinomonas aquiplantarum</name>
    <dbReference type="NCBI Taxonomy" id="491951"/>
    <lineage>
        <taxon>Bacteria</taxon>
        <taxon>Pseudomonadati</taxon>
        <taxon>Pseudomonadota</taxon>
        <taxon>Gammaproteobacteria</taxon>
        <taxon>Oceanospirillales</taxon>
        <taxon>Oceanospirillaceae</taxon>
        <taxon>Marinomonas</taxon>
    </lineage>
</organism>
<sequence length="143" mass="15633">MKKSLLAGAILLATLSSVSVAHGSCGDTNLHGYMQDIKSDMRQMSSAVKSGDFDTATEYVDQLIVSFQKSRNTHPHQFEMDGLEGEALAQQTEQYVELIDSTIKTLEDLNVALAENDKKAIRQLAGEMGKHRKVGHSTFKGSC</sequence>
<dbReference type="InterPro" id="IPR010980">
    <property type="entry name" value="Cyt_c/b562"/>
</dbReference>
<dbReference type="Pfam" id="PF07361">
    <property type="entry name" value="Cytochrom_B562"/>
    <property type="match status" value="1"/>
</dbReference>
<dbReference type="GO" id="GO:0020037">
    <property type="term" value="F:heme binding"/>
    <property type="evidence" value="ECO:0007669"/>
    <property type="project" value="InterPro"/>
</dbReference>
<proteinExistence type="inferred from homology"/>
<feature type="chain" id="PRO_5016586626" evidence="3">
    <location>
        <begin position="22"/>
        <end position="143"/>
    </location>
</feature>
<dbReference type="Gene3D" id="1.20.120.10">
    <property type="entry name" value="Cytochrome c/b562"/>
    <property type="match status" value="1"/>
</dbReference>
<evidence type="ECO:0000313" key="5">
    <source>
        <dbReference type="Proteomes" id="UP000252086"/>
    </source>
</evidence>
<feature type="signal peptide" evidence="3">
    <location>
        <begin position="1"/>
        <end position="21"/>
    </location>
</feature>
<name>A0A366CU83_9GAMM</name>